<evidence type="ECO:0000313" key="7">
    <source>
        <dbReference type="EMBL" id="KJA21088.1"/>
    </source>
</evidence>
<dbReference type="GO" id="GO:0000324">
    <property type="term" value="C:fungal-type vacuole"/>
    <property type="evidence" value="ECO:0007669"/>
    <property type="project" value="TreeGrafter"/>
</dbReference>
<feature type="signal peptide" evidence="6">
    <location>
        <begin position="1"/>
        <end position="18"/>
    </location>
</feature>
<dbReference type="PANTHER" id="PTHR11802">
    <property type="entry name" value="SERINE PROTEASE FAMILY S10 SERINE CARBOXYPEPTIDASE"/>
    <property type="match status" value="1"/>
</dbReference>
<feature type="chain" id="PRO_5006514733" description="Carboxypeptidase" evidence="6">
    <location>
        <begin position="19"/>
        <end position="536"/>
    </location>
</feature>
<keyword evidence="2 6" id="KW-0121">Carboxypeptidase</keyword>
<dbReference type="EMBL" id="KN817561">
    <property type="protein sequence ID" value="KJA21088.1"/>
    <property type="molecule type" value="Genomic_DNA"/>
</dbReference>
<dbReference type="InterPro" id="IPR018202">
    <property type="entry name" value="Ser_caboxypep_ser_AS"/>
</dbReference>
<sequence>MKSLVPLLLVAFSLTAHAAPSPFETSPEAQTPFLGPPGDLFRDKATEWLDDAKKAILKGKSNMEKWFHDGREYIKQDGLLYEYVTHPTFTNYNLRVTEPKLCDTTVKQHSGYLDIAEDKHLFFWFFEARTAPEDAPLVLWLNGGPGCSSSTGLLFELGPCNIANEGKNVTSNPYSWTNHANVIFLDQPVNVGFSYADDGTTVSSSPVAGEDVYAFLELFLNRYPQYSKTPFHIAAESYGGTYAPNFASIIFKANKNLEAKPDPKLKHINLASIVLANGLTDPYIQMGSVADYACNGPFPVYDDPEGPQCQALRSKIPTCQRLIKACYNFNSRFTCVPAVAYCNSQLMGPLIQTGLNPYDVRRTCDRAEDKDGPLCYKQMQWIESWMNEPAIKTALGVDPSKHFASCNMEVNQAFTLNGDGMHNSALLLPELVDAGVRLLVYAGNADMMCNYMGNERWLGELQSKFLQEFQHAKAQPWKTAETGHTAGEFRSAGGDGHTAGNVTFVNVYKAGHMVPYDQPEAALDLFTRWIKDAPLA</sequence>
<dbReference type="PANTHER" id="PTHR11802:SF452">
    <property type="entry name" value="CARBOXYPEPTIDASE"/>
    <property type="match status" value="1"/>
</dbReference>
<dbReference type="InterPro" id="IPR001563">
    <property type="entry name" value="Peptidase_S10"/>
</dbReference>
<dbReference type="STRING" id="945553.A0A0D2MCD8"/>
<dbReference type="SUPFAM" id="SSF53474">
    <property type="entry name" value="alpha/beta-Hydrolases"/>
    <property type="match status" value="1"/>
</dbReference>
<dbReference type="PRINTS" id="PR00724">
    <property type="entry name" value="CRBOXYPTASEC"/>
</dbReference>
<evidence type="ECO:0000256" key="4">
    <source>
        <dbReference type="ARBA" id="ARBA00022801"/>
    </source>
</evidence>
<evidence type="ECO:0000256" key="3">
    <source>
        <dbReference type="ARBA" id="ARBA00022670"/>
    </source>
</evidence>
<dbReference type="EC" id="3.4.16.-" evidence="6"/>
<evidence type="ECO:0000256" key="5">
    <source>
        <dbReference type="ARBA" id="ARBA00023180"/>
    </source>
</evidence>
<evidence type="ECO:0000256" key="6">
    <source>
        <dbReference type="RuleBase" id="RU361156"/>
    </source>
</evidence>
<keyword evidence="6" id="KW-0732">Signal</keyword>
<dbReference type="GO" id="GO:0006508">
    <property type="term" value="P:proteolysis"/>
    <property type="evidence" value="ECO:0007669"/>
    <property type="project" value="UniProtKB-KW"/>
</dbReference>
<name>A0A0D2MCD8_HYPSF</name>
<keyword evidence="5" id="KW-0325">Glycoprotein</keyword>
<dbReference type="Gene3D" id="1.10.287.410">
    <property type="match status" value="1"/>
</dbReference>
<evidence type="ECO:0000256" key="2">
    <source>
        <dbReference type="ARBA" id="ARBA00022645"/>
    </source>
</evidence>
<reference evidence="8" key="1">
    <citation type="submission" date="2014-04" db="EMBL/GenBank/DDBJ databases">
        <title>Evolutionary Origins and Diversification of the Mycorrhizal Mutualists.</title>
        <authorList>
            <consortium name="DOE Joint Genome Institute"/>
            <consortium name="Mycorrhizal Genomics Consortium"/>
            <person name="Kohler A."/>
            <person name="Kuo A."/>
            <person name="Nagy L.G."/>
            <person name="Floudas D."/>
            <person name="Copeland A."/>
            <person name="Barry K.W."/>
            <person name="Cichocki N."/>
            <person name="Veneault-Fourrey C."/>
            <person name="LaButti K."/>
            <person name="Lindquist E.A."/>
            <person name="Lipzen A."/>
            <person name="Lundell T."/>
            <person name="Morin E."/>
            <person name="Murat C."/>
            <person name="Riley R."/>
            <person name="Ohm R."/>
            <person name="Sun H."/>
            <person name="Tunlid A."/>
            <person name="Henrissat B."/>
            <person name="Grigoriev I.V."/>
            <person name="Hibbett D.S."/>
            <person name="Martin F."/>
        </authorList>
    </citation>
    <scope>NUCLEOTIDE SEQUENCE [LARGE SCALE GENOMIC DNA]</scope>
    <source>
        <strain evidence="8">FD-334 SS-4</strain>
    </source>
</reference>
<comment type="similarity">
    <text evidence="1 6">Belongs to the peptidase S10 family.</text>
</comment>
<organism evidence="7 8">
    <name type="scientific">Hypholoma sublateritium (strain FD-334 SS-4)</name>
    <dbReference type="NCBI Taxonomy" id="945553"/>
    <lineage>
        <taxon>Eukaryota</taxon>
        <taxon>Fungi</taxon>
        <taxon>Dikarya</taxon>
        <taxon>Basidiomycota</taxon>
        <taxon>Agaricomycotina</taxon>
        <taxon>Agaricomycetes</taxon>
        <taxon>Agaricomycetidae</taxon>
        <taxon>Agaricales</taxon>
        <taxon>Agaricineae</taxon>
        <taxon>Strophariaceae</taxon>
        <taxon>Hypholoma</taxon>
    </lineage>
</organism>
<dbReference type="InterPro" id="IPR029058">
    <property type="entry name" value="AB_hydrolase_fold"/>
</dbReference>
<dbReference type="AlphaFoldDB" id="A0A0D2MCD8"/>
<dbReference type="OrthoDB" id="443318at2759"/>
<dbReference type="Pfam" id="PF00450">
    <property type="entry name" value="Peptidase_S10"/>
    <property type="match status" value="1"/>
</dbReference>
<dbReference type="Gene3D" id="3.40.50.1820">
    <property type="entry name" value="alpha/beta hydrolase"/>
    <property type="match status" value="1"/>
</dbReference>
<dbReference type="GO" id="GO:0004185">
    <property type="term" value="F:serine-type carboxypeptidase activity"/>
    <property type="evidence" value="ECO:0007669"/>
    <property type="project" value="UniProtKB-UniRule"/>
</dbReference>
<evidence type="ECO:0000313" key="8">
    <source>
        <dbReference type="Proteomes" id="UP000054270"/>
    </source>
</evidence>
<dbReference type="Proteomes" id="UP000054270">
    <property type="component" value="Unassembled WGS sequence"/>
</dbReference>
<gene>
    <name evidence="7" type="ORF">HYPSUDRAFT_42466</name>
</gene>
<proteinExistence type="inferred from homology"/>
<protein>
    <recommendedName>
        <fullName evidence="6">Carboxypeptidase</fullName>
        <ecNumber evidence="6">3.4.16.-</ecNumber>
    </recommendedName>
</protein>
<evidence type="ECO:0000256" key="1">
    <source>
        <dbReference type="ARBA" id="ARBA00009431"/>
    </source>
</evidence>
<accession>A0A0D2MCD8</accession>
<keyword evidence="4 6" id="KW-0378">Hydrolase</keyword>
<dbReference type="PROSITE" id="PS00131">
    <property type="entry name" value="CARBOXYPEPT_SER_SER"/>
    <property type="match status" value="1"/>
</dbReference>
<keyword evidence="8" id="KW-1185">Reference proteome</keyword>
<keyword evidence="3 6" id="KW-0645">Protease</keyword>
<dbReference type="OMA" id="GDWMKPF"/>